<dbReference type="InterPro" id="IPR001849">
    <property type="entry name" value="PH_domain"/>
</dbReference>
<dbReference type="Gene3D" id="2.30.29.30">
    <property type="entry name" value="Pleckstrin-homology domain (PH domain)/Phosphotyrosine-binding domain (PTB)"/>
    <property type="match status" value="2"/>
</dbReference>
<dbReference type="GO" id="GO:0007265">
    <property type="term" value="P:Ras protein signal transduction"/>
    <property type="evidence" value="ECO:0007669"/>
    <property type="project" value="TreeGrafter"/>
</dbReference>
<feature type="domain" description="IRS-type PTB" evidence="3">
    <location>
        <begin position="132"/>
        <end position="235"/>
    </location>
</feature>
<dbReference type="EMBL" id="KQ434902">
    <property type="protein sequence ID" value="KZC11115.1"/>
    <property type="molecule type" value="Genomic_DNA"/>
</dbReference>
<feature type="compositionally biased region" description="Polar residues" evidence="1">
    <location>
        <begin position="528"/>
        <end position="538"/>
    </location>
</feature>
<feature type="region of interest" description="Disordered" evidence="1">
    <location>
        <begin position="525"/>
        <end position="548"/>
    </location>
</feature>
<dbReference type="GO" id="GO:0043410">
    <property type="term" value="P:positive regulation of MAPK cascade"/>
    <property type="evidence" value="ECO:0007669"/>
    <property type="project" value="TreeGrafter"/>
</dbReference>
<evidence type="ECO:0000259" key="2">
    <source>
        <dbReference type="PROSITE" id="PS50003"/>
    </source>
</evidence>
<name>A0A154PGY2_DUFNO</name>
<evidence type="ECO:0000256" key="1">
    <source>
        <dbReference type="SAM" id="MobiDB-lite"/>
    </source>
</evidence>
<dbReference type="InterPro" id="IPR050996">
    <property type="entry name" value="Docking_Protein_DOK"/>
</dbReference>
<dbReference type="InterPro" id="IPR011993">
    <property type="entry name" value="PH-like_dom_sf"/>
</dbReference>
<organism evidence="4 5">
    <name type="scientific">Dufourea novaeangliae</name>
    <name type="common">Sweat bee</name>
    <dbReference type="NCBI Taxonomy" id="178035"/>
    <lineage>
        <taxon>Eukaryota</taxon>
        <taxon>Metazoa</taxon>
        <taxon>Ecdysozoa</taxon>
        <taxon>Arthropoda</taxon>
        <taxon>Hexapoda</taxon>
        <taxon>Insecta</taxon>
        <taxon>Pterygota</taxon>
        <taxon>Neoptera</taxon>
        <taxon>Endopterygota</taxon>
        <taxon>Hymenoptera</taxon>
        <taxon>Apocrita</taxon>
        <taxon>Aculeata</taxon>
        <taxon>Apoidea</taxon>
        <taxon>Anthophila</taxon>
        <taxon>Halictidae</taxon>
        <taxon>Rophitinae</taxon>
        <taxon>Dufourea</taxon>
    </lineage>
</organism>
<dbReference type="OMA" id="MCESKED"/>
<dbReference type="SUPFAM" id="SSF50729">
    <property type="entry name" value="PH domain-like"/>
    <property type="match status" value="2"/>
</dbReference>
<feature type="compositionally biased region" description="Low complexity" evidence="1">
    <location>
        <begin position="417"/>
        <end position="428"/>
    </location>
</feature>
<gene>
    <name evidence="4" type="ORF">WN55_02476</name>
</gene>
<reference evidence="4 5" key="1">
    <citation type="submission" date="2015-07" db="EMBL/GenBank/DDBJ databases">
        <title>The genome of Dufourea novaeangliae.</title>
        <authorList>
            <person name="Pan H."/>
            <person name="Kapheim K."/>
        </authorList>
    </citation>
    <scope>NUCLEOTIDE SEQUENCE [LARGE SCALE GENOMIC DNA]</scope>
    <source>
        <strain evidence="4">0120121106</strain>
        <tissue evidence="4">Whole body</tissue>
    </source>
</reference>
<dbReference type="SMART" id="SM00310">
    <property type="entry name" value="PTBI"/>
    <property type="match status" value="1"/>
</dbReference>
<dbReference type="STRING" id="178035.A0A154PGY2"/>
<dbReference type="PANTHER" id="PTHR21258:SF62">
    <property type="entry name" value="INSULIN RECEPTOR SUBSTRATE 1"/>
    <property type="match status" value="1"/>
</dbReference>
<dbReference type="GO" id="GO:0007169">
    <property type="term" value="P:cell surface receptor protein tyrosine kinase signaling pathway"/>
    <property type="evidence" value="ECO:0007669"/>
    <property type="project" value="TreeGrafter"/>
</dbReference>
<dbReference type="Pfam" id="PF00169">
    <property type="entry name" value="PH"/>
    <property type="match status" value="1"/>
</dbReference>
<feature type="domain" description="PH" evidence="2">
    <location>
        <begin position="5"/>
        <end position="112"/>
    </location>
</feature>
<feature type="compositionally biased region" description="Polar residues" evidence="1">
    <location>
        <begin position="429"/>
        <end position="439"/>
    </location>
</feature>
<proteinExistence type="predicted"/>
<dbReference type="CDD" id="cd00821">
    <property type="entry name" value="PH"/>
    <property type="match status" value="1"/>
</dbReference>
<dbReference type="Proteomes" id="UP000076502">
    <property type="component" value="Unassembled WGS sequence"/>
</dbReference>
<dbReference type="PROSITE" id="PS50003">
    <property type="entry name" value="PH_DOMAIN"/>
    <property type="match status" value="1"/>
</dbReference>
<evidence type="ECO:0000313" key="4">
    <source>
        <dbReference type="EMBL" id="KZC11115.1"/>
    </source>
</evidence>
<feature type="region of interest" description="Disordered" evidence="1">
    <location>
        <begin position="278"/>
        <end position="313"/>
    </location>
</feature>
<dbReference type="AlphaFoldDB" id="A0A154PGY2"/>
<keyword evidence="5" id="KW-1185">Reference proteome</keyword>
<feature type="compositionally biased region" description="Low complexity" evidence="1">
    <location>
        <begin position="278"/>
        <end position="307"/>
    </location>
</feature>
<dbReference type="PROSITE" id="PS51064">
    <property type="entry name" value="IRS_PTB"/>
    <property type="match status" value="1"/>
</dbReference>
<dbReference type="PANTHER" id="PTHR21258">
    <property type="entry name" value="DOCKING PROTEIN RELATED"/>
    <property type="match status" value="1"/>
</dbReference>
<dbReference type="GO" id="GO:0005737">
    <property type="term" value="C:cytoplasm"/>
    <property type="evidence" value="ECO:0007669"/>
    <property type="project" value="TreeGrafter"/>
</dbReference>
<dbReference type="SMART" id="SM01244">
    <property type="entry name" value="IRS"/>
    <property type="match status" value="1"/>
</dbReference>
<feature type="region of interest" description="Disordered" evidence="1">
    <location>
        <begin position="417"/>
        <end position="446"/>
    </location>
</feature>
<dbReference type="InterPro" id="IPR002404">
    <property type="entry name" value="IRS_PTB"/>
</dbReference>
<evidence type="ECO:0000259" key="3">
    <source>
        <dbReference type="PROSITE" id="PS51064"/>
    </source>
</evidence>
<evidence type="ECO:0000313" key="5">
    <source>
        <dbReference type="Proteomes" id="UP000076502"/>
    </source>
</evidence>
<dbReference type="SMART" id="SM00233">
    <property type="entry name" value="PH"/>
    <property type="match status" value="1"/>
</dbReference>
<dbReference type="Pfam" id="PF02174">
    <property type="entry name" value="IRS"/>
    <property type="match status" value="1"/>
</dbReference>
<protein>
    <submittedName>
        <fullName evidence="4">Docking protein 2</fullName>
    </submittedName>
</protein>
<dbReference type="OrthoDB" id="6243387at2759"/>
<accession>A0A154PGY2</accession>
<sequence>MEPEEPLLQGILLLPPQGMLGQLKKTWHKRFCQLFRTSNYGIKRVEIYDNQEEAVLQLHTPRIITLDACIKIAPSNQSHVFIVVTKSGIHYFGCYSEQDMSHWITAFQLVAFKDSVSNQTIEENNDLYCTSGEGVFSVRVVETDASKRCGLESRNYTLVVAAADIKLMDGDVVLFIWPYKYIRRYGYKDGKFIFEAGRKCESGEGSFRLEHSSQQEIFRCMYSKMRSMKKLMNEESSPSIECNDAQYQAALSMEAGSRAALPPSSNSSANLIDIDFSTPQNSQKQSSSSSNLDSSLSSKPSTSMLKSKPAKPPRKYVFQGLLDKKNTDSELSDISACGEYNRDNSPELSQKTIGSSVLDDEEKHPYDLVEVRNDAWKTHGIDNIHHTERANSLLHSDKDKENDDDFQYETMMPILSSQNSLKSKSSISDNPITTSTSNHVPCKSNDESEYDKLEHFGSASKINQKGTYKFGNFSSASQNSHSNVSLNSSVVDTNTAWSNYDIVEDMSAVRLADDSHLGYGVIRKKTNQSESGSASSTMGPKHKVFNNSEYAIVSKPKRV</sequence>